<reference evidence="2" key="1">
    <citation type="submission" date="2021-04" db="EMBL/GenBank/DDBJ databases">
        <title>Microbacterium tenobrionis sp. nov. and Microbacterium allomyrinae sp. nov., isolated from larvae of Tenobrio molitor and Allomyrina dichotoma, respectively.</title>
        <authorList>
            <person name="Lee S.D."/>
        </authorList>
    </citation>
    <scope>NUCLEOTIDE SEQUENCE</scope>
    <source>
        <strain evidence="2">BWT-G7</strain>
    </source>
</reference>
<comment type="caution">
    <text evidence="2">The sequence shown here is derived from an EMBL/GenBank/DDBJ whole genome shotgun (WGS) entry which is preliminary data.</text>
</comment>
<dbReference type="EMBL" id="JAGTTN010000009">
    <property type="protein sequence ID" value="MCC2034012.1"/>
    <property type="molecule type" value="Genomic_DNA"/>
</dbReference>
<evidence type="ECO:0000313" key="2">
    <source>
        <dbReference type="EMBL" id="MCC2034012.1"/>
    </source>
</evidence>
<keyword evidence="3" id="KW-1185">Reference proteome</keyword>
<name>A0A9X1LXT1_9MICO</name>
<dbReference type="AlphaFoldDB" id="A0A9X1LXT1"/>
<sequence>MSTTRTGAAARRTYDSTTVVFPGPDHARAARAIDVVSALEAVRQSTRESADAALHAMRRAEVTRRHAAGALEASAEAPVSDEAARARLREQYGAADREVTLARAAADRARALESAASLIARAFDDAADVAGADAARALLAVLTAPASPAPARASRSPRRTTAVAATVA</sequence>
<evidence type="ECO:0000313" key="3">
    <source>
        <dbReference type="Proteomes" id="UP001139354"/>
    </source>
</evidence>
<evidence type="ECO:0000256" key="1">
    <source>
        <dbReference type="SAM" id="MobiDB-lite"/>
    </source>
</evidence>
<organism evidence="2 3">
    <name type="scientific">Microbacterium allomyrinae</name>
    <dbReference type="NCBI Taxonomy" id="2830666"/>
    <lineage>
        <taxon>Bacteria</taxon>
        <taxon>Bacillati</taxon>
        <taxon>Actinomycetota</taxon>
        <taxon>Actinomycetes</taxon>
        <taxon>Micrococcales</taxon>
        <taxon>Microbacteriaceae</taxon>
        <taxon>Microbacterium</taxon>
    </lineage>
</organism>
<dbReference type="Proteomes" id="UP001139354">
    <property type="component" value="Unassembled WGS sequence"/>
</dbReference>
<proteinExistence type="predicted"/>
<feature type="region of interest" description="Disordered" evidence="1">
    <location>
        <begin position="146"/>
        <end position="168"/>
    </location>
</feature>
<accession>A0A9X1LXT1</accession>
<gene>
    <name evidence="2" type="ORF">KEC57_17630</name>
</gene>
<protein>
    <submittedName>
        <fullName evidence="2">Uncharacterized protein</fullName>
    </submittedName>
</protein>
<dbReference type="RefSeq" id="WP_229386014.1">
    <property type="nucleotide sequence ID" value="NZ_JAGTTN010000009.1"/>
</dbReference>